<organism evidence="8 9">
    <name type="scientific">Candidatus Aphodousia faecigallinarum</name>
    <dbReference type="NCBI Taxonomy" id="2840677"/>
    <lineage>
        <taxon>Bacteria</taxon>
        <taxon>Pseudomonadati</taxon>
        <taxon>Pseudomonadota</taxon>
        <taxon>Betaproteobacteria</taxon>
        <taxon>Burkholderiales</taxon>
        <taxon>Sutterellaceae</taxon>
        <taxon>Sutterellaceae incertae sedis</taxon>
        <taxon>Candidatus Aphodousia</taxon>
    </lineage>
</organism>
<keyword evidence="8" id="KW-0251">Elongation factor</keyword>
<accession>A0A9D1LF15</accession>
<keyword evidence="2" id="KW-0808">Transferase</keyword>
<comment type="caution">
    <text evidence="8">The sequence shown here is derived from an EMBL/GenBank/DDBJ whole genome shotgun (WGS) entry which is preliminary data.</text>
</comment>
<evidence type="ECO:0000256" key="4">
    <source>
        <dbReference type="ARBA" id="ARBA00024346"/>
    </source>
</evidence>
<keyword evidence="8" id="KW-0648">Protein biosynthesis</keyword>
<dbReference type="EMBL" id="DVMY01000061">
    <property type="protein sequence ID" value="HIU37329.1"/>
    <property type="molecule type" value="Genomic_DNA"/>
</dbReference>
<comment type="function">
    <text evidence="3">Protein-arginine rhamnosyltransferase that catalyzes the transfer of a single rhamnose to elongation factor P (EF-P) on 'Lys-32', a modification required for EF-P-dependent rescue of polyproline stalled ribosomes.</text>
</comment>
<evidence type="ECO:0000256" key="2">
    <source>
        <dbReference type="ARBA" id="ARBA00022679"/>
    </source>
</evidence>
<sequence length="366" mass="41893">MQTEHSNQTIDIFCRVIDNFGDAGVMWRLARAMRDEGFSVRLIIDEPETLKHLAGVNPQTPVSEIGRAEQINVCLWEKSWDEGSCPLDVADVVIEGFACRLPAAYQAKMPQVLPKWFNIDYFSAEDWIEECHLVPSIDPASGIVKINYFPGVTERSGSLIIEQNYEELERLFKRNLRRDDHTVRVLYFGYPYGPIEKIAVAFESAPHSIHVSAARCPAGDLLIDKLNAQNCSHVRCERLPFVAQKDFDRLLWSNDIAFIRGEDSAARAMIAGTPFLWHIYHQDENAHMVKLQALEDRIKPFFKDPELFEQWSQLQEAMNNGEFDAMLFRQLIENHSSWKEASLGFARHIRSLGSLNKKLSQLIKNG</sequence>
<evidence type="ECO:0000256" key="7">
    <source>
        <dbReference type="ARBA" id="ARBA00048472"/>
    </source>
</evidence>
<gene>
    <name evidence="8" type="ORF">IAC56_03540</name>
</gene>
<reference evidence="8" key="1">
    <citation type="submission" date="2020-10" db="EMBL/GenBank/DDBJ databases">
        <authorList>
            <person name="Gilroy R."/>
        </authorList>
    </citation>
    <scope>NUCLEOTIDE SEQUENCE</scope>
    <source>
        <strain evidence="8">7463</strain>
    </source>
</reference>
<comment type="similarity">
    <text evidence="4">Belongs to the glycosyltransferase 104 family.</text>
</comment>
<comment type="catalytic activity">
    <reaction evidence="7">
        <text>dTDP-beta-L-rhamnose + L-arginyl-[protein] = N(omega)-(alpha-L-rhamnosyl)-L-arginyl-[protein] + dTDP + H(+)</text>
        <dbReference type="Rhea" id="RHEA:66692"/>
        <dbReference type="Rhea" id="RHEA-COMP:10532"/>
        <dbReference type="Rhea" id="RHEA-COMP:17096"/>
        <dbReference type="ChEBI" id="CHEBI:15378"/>
        <dbReference type="ChEBI" id="CHEBI:29965"/>
        <dbReference type="ChEBI" id="CHEBI:57510"/>
        <dbReference type="ChEBI" id="CHEBI:58369"/>
        <dbReference type="ChEBI" id="CHEBI:167445"/>
    </reaction>
    <physiologicalReaction direction="left-to-right" evidence="7">
        <dbReference type="Rhea" id="RHEA:66693"/>
    </physiologicalReaction>
</comment>
<evidence type="ECO:0000256" key="3">
    <source>
        <dbReference type="ARBA" id="ARBA00024303"/>
    </source>
</evidence>
<evidence type="ECO:0000313" key="9">
    <source>
        <dbReference type="Proteomes" id="UP000824083"/>
    </source>
</evidence>
<reference evidence="8" key="2">
    <citation type="journal article" date="2021" name="PeerJ">
        <title>Extensive microbial diversity within the chicken gut microbiome revealed by metagenomics and culture.</title>
        <authorList>
            <person name="Gilroy R."/>
            <person name="Ravi A."/>
            <person name="Getino M."/>
            <person name="Pursley I."/>
            <person name="Horton D.L."/>
            <person name="Alikhan N.F."/>
            <person name="Baker D."/>
            <person name="Gharbi K."/>
            <person name="Hall N."/>
            <person name="Watson M."/>
            <person name="Adriaenssens E.M."/>
            <person name="Foster-Nyarko E."/>
            <person name="Jarju S."/>
            <person name="Secka A."/>
            <person name="Antonio M."/>
            <person name="Oren A."/>
            <person name="Chaudhuri R.R."/>
            <person name="La Ragione R."/>
            <person name="Hildebrand F."/>
            <person name="Pallen M.J."/>
        </authorList>
    </citation>
    <scope>NUCLEOTIDE SEQUENCE</scope>
    <source>
        <strain evidence="8">7463</strain>
    </source>
</reference>
<protein>
    <recommendedName>
        <fullName evidence="5">Protein-arginine rhamnosyltransferase</fullName>
    </recommendedName>
    <alternativeName>
        <fullName evidence="6">EF-P arginine rhamnosyltransferase</fullName>
    </alternativeName>
</protein>
<evidence type="ECO:0000313" key="8">
    <source>
        <dbReference type="EMBL" id="HIU37329.1"/>
    </source>
</evidence>
<dbReference type="InterPro" id="IPR016633">
    <property type="entry name" value="EarP"/>
</dbReference>
<dbReference type="GO" id="GO:0106361">
    <property type="term" value="F:protein-arginine rhamnosyltransferase activity"/>
    <property type="evidence" value="ECO:0007669"/>
    <property type="project" value="InterPro"/>
</dbReference>
<dbReference type="Proteomes" id="UP000824083">
    <property type="component" value="Unassembled WGS sequence"/>
</dbReference>
<proteinExistence type="inferred from homology"/>
<evidence type="ECO:0000256" key="1">
    <source>
        <dbReference type="ARBA" id="ARBA00022676"/>
    </source>
</evidence>
<evidence type="ECO:0000256" key="6">
    <source>
        <dbReference type="ARBA" id="ARBA00030025"/>
    </source>
</evidence>
<evidence type="ECO:0000256" key="5">
    <source>
        <dbReference type="ARBA" id="ARBA00024416"/>
    </source>
</evidence>
<name>A0A9D1LF15_9BURK</name>
<keyword evidence="1" id="KW-0328">Glycosyltransferase</keyword>
<dbReference type="GO" id="GO:0003746">
    <property type="term" value="F:translation elongation factor activity"/>
    <property type="evidence" value="ECO:0007669"/>
    <property type="project" value="UniProtKB-KW"/>
</dbReference>
<dbReference type="Pfam" id="PF10093">
    <property type="entry name" value="EarP"/>
    <property type="match status" value="1"/>
</dbReference>
<dbReference type="AlphaFoldDB" id="A0A9D1LF15"/>